<feature type="transmembrane region" description="Helical" evidence="1">
    <location>
        <begin position="21"/>
        <end position="49"/>
    </location>
</feature>
<evidence type="ECO:0000256" key="1">
    <source>
        <dbReference type="SAM" id="Phobius"/>
    </source>
</evidence>
<feature type="transmembrane region" description="Helical" evidence="1">
    <location>
        <begin position="100"/>
        <end position="125"/>
    </location>
</feature>
<sequence>MKKQKHLPDFTSLRRPEQNTIQNVLSLMIFFFFTGSACGYVWEVLIFLVKEGTFRNRGFLYGPWLPVYGIGTVLFSVILSPRELLPDSSGKYKKNHPVTVFFLSTLLGSGLELVIGWFLDFLWNLRYWDYSGYFLNFRGYICLASAFGFGVAGILWVCIFSKILQKWWYHISLDFRKKWNMFWVFIFVIDCAAALIFPNTGYGITF</sequence>
<feature type="transmembrane region" description="Helical" evidence="1">
    <location>
        <begin position="61"/>
        <end position="79"/>
    </location>
</feature>
<feature type="transmembrane region" description="Helical" evidence="1">
    <location>
        <begin position="181"/>
        <end position="204"/>
    </location>
</feature>
<evidence type="ECO:0000313" key="3">
    <source>
        <dbReference type="Proteomes" id="UP000283701"/>
    </source>
</evidence>
<keyword evidence="1" id="KW-0812">Transmembrane</keyword>
<dbReference type="AlphaFoldDB" id="A0A414QXI8"/>
<reference evidence="2 3" key="1">
    <citation type="submission" date="2018-08" db="EMBL/GenBank/DDBJ databases">
        <title>A genome reference for cultivated species of the human gut microbiota.</title>
        <authorList>
            <person name="Zou Y."/>
            <person name="Xue W."/>
            <person name="Luo G."/>
        </authorList>
    </citation>
    <scope>NUCLEOTIDE SEQUENCE [LARGE SCALE GENOMIC DNA]</scope>
    <source>
        <strain evidence="2 3">AM23-23AC</strain>
    </source>
</reference>
<protein>
    <recommendedName>
        <fullName evidence="4">ABC transporter permease</fullName>
    </recommendedName>
</protein>
<feature type="transmembrane region" description="Helical" evidence="1">
    <location>
        <begin position="137"/>
        <end position="160"/>
    </location>
</feature>
<dbReference type="InterPro" id="IPR010540">
    <property type="entry name" value="CmpB_TMEM229"/>
</dbReference>
<keyword evidence="1" id="KW-1133">Transmembrane helix</keyword>
<dbReference type="Pfam" id="PF06541">
    <property type="entry name" value="ABC_trans_CmpB"/>
    <property type="match status" value="1"/>
</dbReference>
<dbReference type="EMBL" id="QRHP01000004">
    <property type="protein sequence ID" value="RHF85496.1"/>
    <property type="molecule type" value="Genomic_DNA"/>
</dbReference>
<evidence type="ECO:0000313" key="2">
    <source>
        <dbReference type="EMBL" id="RHF85496.1"/>
    </source>
</evidence>
<accession>A0A414QXI8</accession>
<evidence type="ECO:0008006" key="4">
    <source>
        <dbReference type="Google" id="ProtNLM"/>
    </source>
</evidence>
<gene>
    <name evidence="2" type="ORF">DW654_05715</name>
</gene>
<dbReference type="Proteomes" id="UP000283701">
    <property type="component" value="Unassembled WGS sequence"/>
</dbReference>
<keyword evidence="1" id="KW-0472">Membrane</keyword>
<proteinExistence type="predicted"/>
<comment type="caution">
    <text evidence="2">The sequence shown here is derived from an EMBL/GenBank/DDBJ whole genome shotgun (WGS) entry which is preliminary data.</text>
</comment>
<organism evidence="2 3">
    <name type="scientific">Roseburia inulinivorans</name>
    <dbReference type="NCBI Taxonomy" id="360807"/>
    <lineage>
        <taxon>Bacteria</taxon>
        <taxon>Bacillati</taxon>
        <taxon>Bacillota</taxon>
        <taxon>Clostridia</taxon>
        <taxon>Lachnospirales</taxon>
        <taxon>Lachnospiraceae</taxon>
        <taxon>Roseburia</taxon>
    </lineage>
</organism>
<dbReference type="RefSeq" id="WP_118202668.1">
    <property type="nucleotide sequence ID" value="NZ_QRHP01000004.1"/>
</dbReference>
<name>A0A414QXI8_9FIRM</name>